<keyword evidence="3" id="KW-1185">Reference proteome</keyword>
<evidence type="ECO:0000259" key="1">
    <source>
        <dbReference type="PROSITE" id="PS50222"/>
    </source>
</evidence>
<dbReference type="InterPro" id="IPR018247">
    <property type="entry name" value="EF_Hand_1_Ca_BS"/>
</dbReference>
<dbReference type="SUPFAM" id="SSF47473">
    <property type="entry name" value="EF-hand"/>
    <property type="match status" value="1"/>
</dbReference>
<organism evidence="2 3">
    <name type="scientific">Sphingomonas glacialis</name>
    <dbReference type="NCBI Taxonomy" id="658225"/>
    <lineage>
        <taxon>Bacteria</taxon>
        <taxon>Pseudomonadati</taxon>
        <taxon>Pseudomonadota</taxon>
        <taxon>Alphaproteobacteria</taxon>
        <taxon>Sphingomonadales</taxon>
        <taxon>Sphingomonadaceae</taxon>
        <taxon>Sphingomonas</taxon>
    </lineage>
</organism>
<dbReference type="InterPro" id="IPR011992">
    <property type="entry name" value="EF-hand-dom_pair"/>
</dbReference>
<sequence length="160" mass="17317">MVIFLAAFLATTAADPVGETRVQNEAKALAQHDRLDVNHDGFVTYAEMLAATLAMIMPKAQITEQLPNDRMAHAEFDRADGNHDGRISADEAVAGANMIFDKGDTDHNGLLTPQERGAYMARWLAALQREISAWKPLPCQPGAACSTARHSSGSGLKRDE</sequence>
<dbReference type="PROSITE" id="PS50222">
    <property type="entry name" value="EF_HAND_2"/>
    <property type="match status" value="2"/>
</dbReference>
<dbReference type="RefSeq" id="WP_140851045.1">
    <property type="nucleotide sequence ID" value="NZ_RCZC01000004.1"/>
</dbReference>
<dbReference type="OrthoDB" id="7568339at2"/>
<evidence type="ECO:0000313" key="2">
    <source>
        <dbReference type="EMBL" id="TPG51980.1"/>
    </source>
</evidence>
<dbReference type="EMBL" id="RCZC01000004">
    <property type="protein sequence ID" value="TPG51980.1"/>
    <property type="molecule type" value="Genomic_DNA"/>
</dbReference>
<feature type="domain" description="EF-hand" evidence="1">
    <location>
        <begin position="67"/>
        <end position="102"/>
    </location>
</feature>
<proteinExistence type="predicted"/>
<dbReference type="InterPro" id="IPR002048">
    <property type="entry name" value="EF_hand_dom"/>
</dbReference>
<evidence type="ECO:0000313" key="3">
    <source>
        <dbReference type="Proteomes" id="UP000319931"/>
    </source>
</evidence>
<dbReference type="Proteomes" id="UP000319931">
    <property type="component" value="Unassembled WGS sequence"/>
</dbReference>
<protein>
    <recommendedName>
        <fullName evidence="1">EF-hand domain-containing protein</fullName>
    </recommendedName>
</protein>
<dbReference type="GO" id="GO:0005509">
    <property type="term" value="F:calcium ion binding"/>
    <property type="evidence" value="ECO:0007669"/>
    <property type="project" value="InterPro"/>
</dbReference>
<name>A0A502FRG5_9SPHN</name>
<dbReference type="Pfam" id="PF13202">
    <property type="entry name" value="EF-hand_5"/>
    <property type="match status" value="2"/>
</dbReference>
<reference evidence="2 3" key="1">
    <citation type="journal article" date="2019" name="Environ. Microbiol.">
        <title>Species interactions and distinct microbial communities in high Arctic permafrost affected cryosols are associated with the CH4 and CO2 gas fluxes.</title>
        <authorList>
            <person name="Altshuler I."/>
            <person name="Hamel J."/>
            <person name="Turney S."/>
            <person name="Magnuson E."/>
            <person name="Levesque R."/>
            <person name="Greer C."/>
            <person name="Whyte L.G."/>
        </authorList>
    </citation>
    <scope>NUCLEOTIDE SEQUENCE [LARGE SCALE GENOMIC DNA]</scope>
    <source>
        <strain evidence="2 3">E6.1</strain>
    </source>
</reference>
<comment type="caution">
    <text evidence="2">The sequence shown here is derived from an EMBL/GenBank/DDBJ whole genome shotgun (WGS) entry which is preliminary data.</text>
</comment>
<dbReference type="PROSITE" id="PS00018">
    <property type="entry name" value="EF_HAND_1"/>
    <property type="match status" value="1"/>
</dbReference>
<dbReference type="AlphaFoldDB" id="A0A502FRG5"/>
<dbReference type="Gene3D" id="1.10.238.10">
    <property type="entry name" value="EF-hand"/>
    <property type="match status" value="1"/>
</dbReference>
<gene>
    <name evidence="2" type="ORF">EAH76_14695</name>
</gene>
<feature type="domain" description="EF-hand" evidence="1">
    <location>
        <begin position="23"/>
        <end position="58"/>
    </location>
</feature>
<accession>A0A502FRG5</accession>